<dbReference type="EMBL" id="VLKW01000001">
    <property type="protein sequence ID" value="TWI51797.1"/>
    <property type="molecule type" value="Genomic_DNA"/>
</dbReference>
<dbReference type="PANTHER" id="PTHR12526">
    <property type="entry name" value="GLYCOSYLTRANSFERASE"/>
    <property type="match status" value="1"/>
</dbReference>
<dbReference type="OrthoDB" id="7560678at2"/>
<dbReference type="InterPro" id="IPR028098">
    <property type="entry name" value="Glyco_trans_4-like_N"/>
</dbReference>
<sequence>MKHIVMMGTSPMTKGGVASVVQVYQQAGLFDRFPIHYVATHCDGGKVAKLRVMVSAYLEMLRLLLTGRVALLHGHVASRASFWRKYGLFQLAHLFGVPTILHLHGGEFSIFYAKECGPVKQWLIRRLYDKVSWVLVLSTHWQNWVRTISRNPRIEALYNPVIADAAPAPWESRDPASVLTLGRMNKGKGSYDLLAATAELRDPPVRVMLGGDGELEQVRQRGAELGMADRLQLLGWVGPDDKPGYLARATVYALPSYAEGLPMSVLEAMAAGIPVVTTPVGGIPDAVTDGVEGFLVQPGDVTALRQKLQLLLNDNALARRMGEAGRRKIETTFASTVIMPRLEKIYRELCDAGR</sequence>
<keyword evidence="3 7" id="KW-0808">Transferase</keyword>
<dbReference type="Pfam" id="PF13439">
    <property type="entry name" value="Glyco_transf_4"/>
    <property type="match status" value="1"/>
</dbReference>
<feature type="domain" description="Glycosyl transferase family 1" evidence="4">
    <location>
        <begin position="174"/>
        <end position="327"/>
    </location>
</feature>
<dbReference type="AlphaFoldDB" id="A0A562Q4W6"/>
<reference evidence="7 8" key="1">
    <citation type="journal article" date="2015" name="Stand. Genomic Sci.">
        <title>Genomic Encyclopedia of Bacterial and Archaeal Type Strains, Phase III: the genomes of soil and plant-associated and newly described type strains.</title>
        <authorList>
            <person name="Whitman W.B."/>
            <person name="Woyke T."/>
            <person name="Klenk H.P."/>
            <person name="Zhou Y."/>
            <person name="Lilburn T.G."/>
            <person name="Beck B.J."/>
            <person name="De Vos P."/>
            <person name="Vandamme P."/>
            <person name="Eisen J.A."/>
            <person name="Garrity G."/>
            <person name="Hugenholtz P."/>
            <person name="Kyrpides N.C."/>
        </authorList>
    </citation>
    <scope>NUCLEOTIDE SEQUENCE [LARGE SCALE GENOMIC DNA]</scope>
    <source>
        <strain evidence="7 8">CGMCC 1.10685</strain>
    </source>
</reference>
<dbReference type="InterPro" id="IPR001296">
    <property type="entry name" value="Glyco_trans_1"/>
</dbReference>
<keyword evidence="2" id="KW-0328">Glycosyltransferase</keyword>
<dbReference type="CDD" id="cd03801">
    <property type="entry name" value="GT4_PimA-like"/>
    <property type="match status" value="1"/>
</dbReference>
<reference evidence="6 9" key="3">
    <citation type="submission" date="2019-12" db="EMBL/GenBank/DDBJ databases">
        <title>Draft Genome Sequences of Six Type Strains of the Genus Massilia.</title>
        <authorList>
            <person name="Miess H."/>
            <person name="Frediansyah A."/>
            <person name="Goeker M."/>
            <person name="Gross H."/>
        </authorList>
    </citation>
    <scope>NUCLEOTIDE SEQUENCE [LARGE SCALE GENOMIC DNA]</scope>
    <source>
        <strain evidence="6 9">DSM 26639</strain>
    </source>
</reference>
<evidence type="ECO:0000313" key="8">
    <source>
        <dbReference type="Proteomes" id="UP000315112"/>
    </source>
</evidence>
<evidence type="ECO:0000313" key="6">
    <source>
        <dbReference type="EMBL" id="QGZ41792.1"/>
    </source>
</evidence>
<proteinExistence type="inferred from homology"/>
<evidence type="ECO:0000259" key="4">
    <source>
        <dbReference type="Pfam" id="PF00534"/>
    </source>
</evidence>
<name>A0A562Q4W6_9BURK</name>
<feature type="domain" description="Glycosyltransferase subfamily 4-like N-terminal" evidence="5">
    <location>
        <begin position="48"/>
        <end position="161"/>
    </location>
</feature>
<reference evidence="7" key="2">
    <citation type="submission" date="2019-07" db="EMBL/GenBank/DDBJ databases">
        <authorList>
            <person name="Whitman W."/>
            <person name="Huntemann M."/>
            <person name="Clum A."/>
            <person name="Pillay M."/>
            <person name="Palaniappan K."/>
            <person name="Varghese N."/>
            <person name="Mikhailova N."/>
            <person name="Stamatis D."/>
            <person name="Reddy T."/>
            <person name="Daum C."/>
            <person name="Shapiro N."/>
            <person name="Ivanova N."/>
            <person name="Kyrpides N."/>
            <person name="Woyke T."/>
        </authorList>
    </citation>
    <scope>NUCLEOTIDE SEQUENCE</scope>
    <source>
        <strain evidence="7">CGMCC 1.10685</strain>
    </source>
</reference>
<evidence type="ECO:0000256" key="2">
    <source>
        <dbReference type="ARBA" id="ARBA00022676"/>
    </source>
</evidence>
<gene>
    <name evidence="6" type="ORF">GO485_23860</name>
    <name evidence="7" type="ORF">IP92_00786</name>
</gene>
<dbReference type="EMBL" id="CP046904">
    <property type="protein sequence ID" value="QGZ41792.1"/>
    <property type="molecule type" value="Genomic_DNA"/>
</dbReference>
<accession>A0A562Q4W6</accession>
<dbReference type="Gene3D" id="3.40.50.2000">
    <property type="entry name" value="Glycogen Phosphorylase B"/>
    <property type="match status" value="2"/>
</dbReference>
<dbReference type="SUPFAM" id="SSF53756">
    <property type="entry name" value="UDP-Glycosyltransferase/glycogen phosphorylase"/>
    <property type="match status" value="1"/>
</dbReference>
<dbReference type="PANTHER" id="PTHR12526:SF640">
    <property type="entry name" value="COLANIC ACID BIOSYNTHESIS GLYCOSYLTRANSFERASE WCAL-RELATED"/>
    <property type="match status" value="1"/>
</dbReference>
<dbReference type="RefSeq" id="WP_145873177.1">
    <property type="nucleotide sequence ID" value="NZ_CP046904.1"/>
</dbReference>
<organism evidence="7 8">
    <name type="scientific">Pseudoduganella flava</name>
    <dbReference type="NCBI Taxonomy" id="871742"/>
    <lineage>
        <taxon>Bacteria</taxon>
        <taxon>Pseudomonadati</taxon>
        <taxon>Pseudomonadota</taxon>
        <taxon>Betaproteobacteria</taxon>
        <taxon>Burkholderiales</taxon>
        <taxon>Oxalobacteraceae</taxon>
        <taxon>Telluria group</taxon>
        <taxon>Pseudoduganella</taxon>
    </lineage>
</organism>
<evidence type="ECO:0000259" key="5">
    <source>
        <dbReference type="Pfam" id="PF13439"/>
    </source>
</evidence>
<comment type="similarity">
    <text evidence="1">Belongs to the glycosyltransferase group 1 family. Glycosyltransferase 4 subfamily.</text>
</comment>
<dbReference type="Pfam" id="PF00534">
    <property type="entry name" value="Glycos_transf_1"/>
    <property type="match status" value="1"/>
</dbReference>
<dbReference type="GO" id="GO:0016757">
    <property type="term" value="F:glycosyltransferase activity"/>
    <property type="evidence" value="ECO:0007669"/>
    <property type="project" value="UniProtKB-KW"/>
</dbReference>
<protein>
    <submittedName>
        <fullName evidence="6 7">Glycosyltransferase</fullName>
    </submittedName>
</protein>
<keyword evidence="9" id="KW-1185">Reference proteome</keyword>
<evidence type="ECO:0000256" key="1">
    <source>
        <dbReference type="ARBA" id="ARBA00009481"/>
    </source>
</evidence>
<evidence type="ECO:0000313" key="9">
    <source>
        <dbReference type="Proteomes" id="UP000437862"/>
    </source>
</evidence>
<evidence type="ECO:0000313" key="7">
    <source>
        <dbReference type="EMBL" id="TWI51797.1"/>
    </source>
</evidence>
<dbReference type="Proteomes" id="UP000315112">
    <property type="component" value="Unassembled WGS sequence"/>
</dbReference>
<dbReference type="Proteomes" id="UP000437862">
    <property type="component" value="Chromosome"/>
</dbReference>
<evidence type="ECO:0000256" key="3">
    <source>
        <dbReference type="ARBA" id="ARBA00022679"/>
    </source>
</evidence>